<sequence>MVFCDSGVCDLYSTLICFSSSPREQASQPSPGILTPPGEQSCKGLFNSRMSLPRKQASCAHLSSPQGPQGFNELRWNRRTAAKSIDQVENSSPLQLYSITLGPPDFPIDSRFLFLFLGLLLILKGFWFFPPILSLFDNLHLGRGWGE</sequence>
<accession>A0A2K1JZ69</accession>
<keyword evidence="1" id="KW-0812">Transmembrane</keyword>
<dbReference type="Proteomes" id="UP000006727">
    <property type="component" value="Chromosome 10"/>
</dbReference>
<keyword evidence="4" id="KW-1185">Reference proteome</keyword>
<dbReference type="EnsemblPlants" id="Pp3c10_15867V3.1">
    <property type="protein sequence ID" value="PAC:32901627.CDS.1"/>
    <property type="gene ID" value="Pp3c10_15867"/>
</dbReference>
<dbReference type="EMBL" id="ABEU02000010">
    <property type="protein sequence ID" value="PNR46817.1"/>
    <property type="molecule type" value="Genomic_DNA"/>
</dbReference>
<organism evidence="2">
    <name type="scientific">Physcomitrium patens</name>
    <name type="common">Spreading-leaved earth moss</name>
    <name type="synonym">Physcomitrella patens</name>
    <dbReference type="NCBI Taxonomy" id="3218"/>
    <lineage>
        <taxon>Eukaryota</taxon>
        <taxon>Viridiplantae</taxon>
        <taxon>Streptophyta</taxon>
        <taxon>Embryophyta</taxon>
        <taxon>Bryophyta</taxon>
        <taxon>Bryophytina</taxon>
        <taxon>Bryopsida</taxon>
        <taxon>Funariidae</taxon>
        <taxon>Funariales</taxon>
        <taxon>Funariaceae</taxon>
        <taxon>Physcomitrium</taxon>
    </lineage>
</organism>
<feature type="transmembrane region" description="Helical" evidence="1">
    <location>
        <begin position="112"/>
        <end position="129"/>
    </location>
</feature>
<evidence type="ECO:0000256" key="1">
    <source>
        <dbReference type="SAM" id="Phobius"/>
    </source>
</evidence>
<reference evidence="2 4" key="2">
    <citation type="journal article" date="2018" name="Plant J.">
        <title>The Physcomitrella patens chromosome-scale assembly reveals moss genome structure and evolution.</title>
        <authorList>
            <person name="Lang D."/>
            <person name="Ullrich K.K."/>
            <person name="Murat F."/>
            <person name="Fuchs J."/>
            <person name="Jenkins J."/>
            <person name="Haas F.B."/>
            <person name="Piednoel M."/>
            <person name="Gundlach H."/>
            <person name="Van Bel M."/>
            <person name="Meyberg R."/>
            <person name="Vives C."/>
            <person name="Morata J."/>
            <person name="Symeonidi A."/>
            <person name="Hiss M."/>
            <person name="Muchero W."/>
            <person name="Kamisugi Y."/>
            <person name="Saleh O."/>
            <person name="Blanc G."/>
            <person name="Decker E.L."/>
            <person name="van Gessel N."/>
            <person name="Grimwood J."/>
            <person name="Hayes R.D."/>
            <person name="Graham S.W."/>
            <person name="Gunter L.E."/>
            <person name="McDaniel S.F."/>
            <person name="Hoernstein S.N.W."/>
            <person name="Larsson A."/>
            <person name="Li F.W."/>
            <person name="Perroud P.F."/>
            <person name="Phillips J."/>
            <person name="Ranjan P."/>
            <person name="Rokshar D.S."/>
            <person name="Rothfels C.J."/>
            <person name="Schneider L."/>
            <person name="Shu S."/>
            <person name="Stevenson D.W."/>
            <person name="Thummler F."/>
            <person name="Tillich M."/>
            <person name="Villarreal Aguilar J.C."/>
            <person name="Widiez T."/>
            <person name="Wong G.K."/>
            <person name="Wymore A."/>
            <person name="Zhang Y."/>
            <person name="Zimmer A.D."/>
            <person name="Quatrano R.S."/>
            <person name="Mayer K.F.X."/>
            <person name="Goodstein D."/>
            <person name="Casacuberta J.M."/>
            <person name="Vandepoele K."/>
            <person name="Reski R."/>
            <person name="Cuming A.C."/>
            <person name="Tuskan G.A."/>
            <person name="Maumus F."/>
            <person name="Salse J."/>
            <person name="Schmutz J."/>
            <person name="Rensing S.A."/>
        </authorList>
    </citation>
    <scope>NUCLEOTIDE SEQUENCE [LARGE SCALE GENOMIC DNA]</scope>
    <source>
        <strain evidence="3 4">cv. Gransden 2004</strain>
    </source>
</reference>
<protein>
    <submittedName>
        <fullName evidence="2 3">Uncharacterized protein</fullName>
    </submittedName>
</protein>
<keyword evidence="1" id="KW-1133">Transmembrane helix</keyword>
<evidence type="ECO:0000313" key="2">
    <source>
        <dbReference type="EMBL" id="PNR46817.1"/>
    </source>
</evidence>
<reference evidence="2 4" key="1">
    <citation type="journal article" date="2008" name="Science">
        <title>The Physcomitrella genome reveals evolutionary insights into the conquest of land by plants.</title>
        <authorList>
            <person name="Rensing S."/>
            <person name="Lang D."/>
            <person name="Zimmer A."/>
            <person name="Terry A."/>
            <person name="Salamov A."/>
            <person name="Shapiro H."/>
            <person name="Nishiyama T."/>
            <person name="Perroud P.-F."/>
            <person name="Lindquist E."/>
            <person name="Kamisugi Y."/>
            <person name="Tanahashi T."/>
            <person name="Sakakibara K."/>
            <person name="Fujita T."/>
            <person name="Oishi K."/>
            <person name="Shin-I T."/>
            <person name="Kuroki Y."/>
            <person name="Toyoda A."/>
            <person name="Suzuki Y."/>
            <person name="Hashimoto A."/>
            <person name="Yamaguchi K."/>
            <person name="Sugano A."/>
            <person name="Kohara Y."/>
            <person name="Fujiyama A."/>
            <person name="Anterola A."/>
            <person name="Aoki S."/>
            <person name="Ashton N."/>
            <person name="Barbazuk W.B."/>
            <person name="Barker E."/>
            <person name="Bennetzen J."/>
            <person name="Bezanilla M."/>
            <person name="Blankenship R."/>
            <person name="Cho S.H."/>
            <person name="Dutcher S."/>
            <person name="Estelle M."/>
            <person name="Fawcett J.A."/>
            <person name="Gundlach H."/>
            <person name="Hanada K."/>
            <person name="Heyl A."/>
            <person name="Hicks K.A."/>
            <person name="Hugh J."/>
            <person name="Lohr M."/>
            <person name="Mayer K."/>
            <person name="Melkozernov A."/>
            <person name="Murata T."/>
            <person name="Nelson D."/>
            <person name="Pils B."/>
            <person name="Prigge M."/>
            <person name="Reiss B."/>
            <person name="Renner T."/>
            <person name="Rombauts S."/>
            <person name="Rushton P."/>
            <person name="Sanderfoot A."/>
            <person name="Schween G."/>
            <person name="Shiu S.-H."/>
            <person name="Stueber K."/>
            <person name="Theodoulou F.L."/>
            <person name="Tu H."/>
            <person name="Van de Peer Y."/>
            <person name="Verrier P.J."/>
            <person name="Waters E."/>
            <person name="Wood A."/>
            <person name="Yang L."/>
            <person name="Cove D."/>
            <person name="Cuming A."/>
            <person name="Hasebe M."/>
            <person name="Lucas S."/>
            <person name="Mishler D.B."/>
            <person name="Reski R."/>
            <person name="Grigoriev I."/>
            <person name="Quatrano R.S."/>
            <person name="Boore J.L."/>
        </authorList>
    </citation>
    <scope>NUCLEOTIDE SEQUENCE [LARGE SCALE GENOMIC DNA]</scope>
    <source>
        <strain evidence="3 4">cv. Gransden 2004</strain>
    </source>
</reference>
<evidence type="ECO:0000313" key="4">
    <source>
        <dbReference type="Proteomes" id="UP000006727"/>
    </source>
</evidence>
<evidence type="ECO:0000313" key="3">
    <source>
        <dbReference type="EnsemblPlants" id="PAC:32901627.CDS.1"/>
    </source>
</evidence>
<reference evidence="3" key="3">
    <citation type="submission" date="2020-12" db="UniProtKB">
        <authorList>
            <consortium name="EnsemblPlants"/>
        </authorList>
    </citation>
    <scope>IDENTIFICATION</scope>
</reference>
<proteinExistence type="predicted"/>
<dbReference type="Gramene" id="Pp3c10_15867V3.1">
    <property type="protein sequence ID" value="PAC:32901627.CDS.1"/>
    <property type="gene ID" value="Pp3c10_15867"/>
</dbReference>
<gene>
    <name evidence="2" type="ORF">PHYPA_013937</name>
</gene>
<dbReference type="AlphaFoldDB" id="A0A2K1JZ69"/>
<keyword evidence="1" id="KW-0472">Membrane</keyword>
<dbReference type="InParanoid" id="A0A2K1JZ69"/>
<name>A0A2K1JZ69_PHYPA</name>